<keyword evidence="1" id="KW-1133">Transmembrane helix</keyword>
<accession>A0AAE1BP16</accession>
<evidence type="ECO:0000313" key="3">
    <source>
        <dbReference type="Proteomes" id="UP001286313"/>
    </source>
</evidence>
<keyword evidence="1" id="KW-0472">Membrane</keyword>
<reference evidence="2" key="1">
    <citation type="submission" date="2023-10" db="EMBL/GenBank/DDBJ databases">
        <title>Genome assemblies of two species of porcelain crab, Petrolisthes cinctipes and Petrolisthes manimaculis (Anomura: Porcellanidae).</title>
        <authorList>
            <person name="Angst P."/>
        </authorList>
    </citation>
    <scope>NUCLEOTIDE SEQUENCE</scope>
    <source>
        <strain evidence="2">PB745_01</strain>
        <tissue evidence="2">Gill</tissue>
    </source>
</reference>
<evidence type="ECO:0000256" key="1">
    <source>
        <dbReference type="SAM" id="Phobius"/>
    </source>
</evidence>
<comment type="caution">
    <text evidence="2">The sequence shown here is derived from an EMBL/GenBank/DDBJ whole genome shotgun (WGS) entry which is preliminary data.</text>
</comment>
<feature type="transmembrane region" description="Helical" evidence="1">
    <location>
        <begin position="7"/>
        <end position="26"/>
    </location>
</feature>
<gene>
    <name evidence="2" type="ORF">Pcinc_039238</name>
</gene>
<evidence type="ECO:0000313" key="2">
    <source>
        <dbReference type="EMBL" id="KAK3854271.1"/>
    </source>
</evidence>
<protein>
    <submittedName>
        <fullName evidence="2">Uncharacterized protein</fullName>
    </submittedName>
</protein>
<dbReference type="Proteomes" id="UP001286313">
    <property type="component" value="Unassembled WGS sequence"/>
</dbReference>
<sequence>MRDLHSTLCLFSSTSFLHLPVILLYLPSFTYLFSSTSFLHSTLSLLLHRLLSLHPVSSPPPPSFTPPCLFSSTSFLHLPLLLHLLPSFTYLFSSTSFLHSTLSLLLHLLPSPTCYTPLSSFSFFRHPKSQSILLSRPNFLFLSVALSSPHSVCIALIDSVPVPYTLSLSLPSALTQQAGVEGDLRSRSKLSEPGVAYTKPSLQSPSPLSLFVVR</sequence>
<keyword evidence="1" id="KW-0812">Transmembrane</keyword>
<dbReference type="EMBL" id="JAWQEG010006642">
    <property type="protein sequence ID" value="KAK3854271.1"/>
    <property type="molecule type" value="Genomic_DNA"/>
</dbReference>
<dbReference type="AlphaFoldDB" id="A0AAE1BP16"/>
<keyword evidence="3" id="KW-1185">Reference proteome</keyword>
<proteinExistence type="predicted"/>
<organism evidence="2 3">
    <name type="scientific">Petrolisthes cinctipes</name>
    <name type="common">Flat porcelain crab</name>
    <dbReference type="NCBI Taxonomy" id="88211"/>
    <lineage>
        <taxon>Eukaryota</taxon>
        <taxon>Metazoa</taxon>
        <taxon>Ecdysozoa</taxon>
        <taxon>Arthropoda</taxon>
        <taxon>Crustacea</taxon>
        <taxon>Multicrustacea</taxon>
        <taxon>Malacostraca</taxon>
        <taxon>Eumalacostraca</taxon>
        <taxon>Eucarida</taxon>
        <taxon>Decapoda</taxon>
        <taxon>Pleocyemata</taxon>
        <taxon>Anomura</taxon>
        <taxon>Galatheoidea</taxon>
        <taxon>Porcellanidae</taxon>
        <taxon>Petrolisthes</taxon>
    </lineage>
</organism>
<name>A0AAE1BP16_PETCI</name>